<proteinExistence type="inferred from homology"/>
<dbReference type="AlphaFoldDB" id="A0A4V2JIG9"/>
<sequence>MTIENRRVVITGAARDFGRTLAIAFARLGAEVYLSARSLAGAERTRDEIRALGHDRVHAFACDISSPESVRAFADAVREHTDHVDLLINNGAAWLEGEDLLSADDEAILATTGSGATGTVLATKYFLPLLLASAQPDIVTMVSVCGVPNFAGSSAHDAFYAAKGAQSAFTGILSKRLRERGVRVISLFPPDFDNIDPLSPEWETAPRGPENTLTAQSLVDCITFAVNQPRDCFISAFHFEPAP</sequence>
<dbReference type="SUPFAM" id="SSF51735">
    <property type="entry name" value="NAD(P)-binding Rossmann-fold domains"/>
    <property type="match status" value="1"/>
</dbReference>
<evidence type="ECO:0000313" key="4">
    <source>
        <dbReference type="Proteomes" id="UP000292452"/>
    </source>
</evidence>
<comment type="caution">
    <text evidence="3">The sequence shown here is derived from an EMBL/GenBank/DDBJ whole genome shotgun (WGS) entry which is preliminary data.</text>
</comment>
<dbReference type="InterPro" id="IPR002347">
    <property type="entry name" value="SDR_fam"/>
</dbReference>
<dbReference type="GeneID" id="97374991"/>
<protein>
    <submittedName>
        <fullName evidence="3">SDR family oxidoreductase</fullName>
    </submittedName>
</protein>
<keyword evidence="4" id="KW-1185">Reference proteome</keyword>
<evidence type="ECO:0000256" key="2">
    <source>
        <dbReference type="ARBA" id="ARBA00023002"/>
    </source>
</evidence>
<keyword evidence="2" id="KW-0560">Oxidoreductase</keyword>
<dbReference type="Pfam" id="PF00106">
    <property type="entry name" value="adh_short"/>
    <property type="match status" value="1"/>
</dbReference>
<dbReference type="EMBL" id="SIXH01000137">
    <property type="protein sequence ID" value="TBO58481.1"/>
    <property type="molecule type" value="Genomic_DNA"/>
</dbReference>
<name>A0A4V2JIG9_STRKA</name>
<dbReference type="PANTHER" id="PTHR24322:SF736">
    <property type="entry name" value="RETINOL DEHYDROGENASE 10"/>
    <property type="match status" value="1"/>
</dbReference>
<gene>
    <name evidence="3" type="ORF">EYS09_17270</name>
</gene>
<dbReference type="Gene3D" id="3.40.50.720">
    <property type="entry name" value="NAD(P)-binding Rossmann-like Domain"/>
    <property type="match status" value="1"/>
</dbReference>
<evidence type="ECO:0000313" key="3">
    <source>
        <dbReference type="EMBL" id="TBO58481.1"/>
    </source>
</evidence>
<dbReference type="RefSeq" id="WP_052856766.1">
    <property type="nucleotide sequence ID" value="NZ_NDXL01000001.1"/>
</dbReference>
<comment type="similarity">
    <text evidence="1">Belongs to the short-chain dehydrogenases/reductases (SDR) family.</text>
</comment>
<evidence type="ECO:0000256" key="1">
    <source>
        <dbReference type="ARBA" id="ARBA00006484"/>
    </source>
</evidence>
<dbReference type="Proteomes" id="UP000292452">
    <property type="component" value="Unassembled WGS sequence"/>
</dbReference>
<accession>A0A4V2JIG9</accession>
<dbReference type="PRINTS" id="PR00081">
    <property type="entry name" value="GDHRDH"/>
</dbReference>
<reference evidence="3 4" key="1">
    <citation type="submission" date="2019-02" db="EMBL/GenBank/DDBJ databases">
        <title>Draft Genome Sequence of Streptomyces sp. AM-2504, identified by 16S rRNA comparative analysis as a Streptomyces Kasugaensis strain.</title>
        <authorList>
            <person name="Napolioni V."/>
            <person name="Giuliodori A.M."/>
            <person name="Spurio R."/>
            <person name="Fabbretti A."/>
        </authorList>
    </citation>
    <scope>NUCLEOTIDE SEQUENCE [LARGE SCALE GENOMIC DNA]</scope>
    <source>
        <strain evidence="3 4">AM-2504</strain>
    </source>
</reference>
<dbReference type="OrthoDB" id="3212478at2"/>
<dbReference type="PANTHER" id="PTHR24322">
    <property type="entry name" value="PKSB"/>
    <property type="match status" value="1"/>
</dbReference>
<dbReference type="GO" id="GO:0016616">
    <property type="term" value="F:oxidoreductase activity, acting on the CH-OH group of donors, NAD or NADP as acceptor"/>
    <property type="evidence" value="ECO:0007669"/>
    <property type="project" value="TreeGrafter"/>
</dbReference>
<dbReference type="InterPro" id="IPR036291">
    <property type="entry name" value="NAD(P)-bd_dom_sf"/>
</dbReference>
<organism evidence="3 4">
    <name type="scientific">Streptomyces kasugaensis</name>
    <dbReference type="NCBI Taxonomy" id="1946"/>
    <lineage>
        <taxon>Bacteria</taxon>
        <taxon>Bacillati</taxon>
        <taxon>Actinomycetota</taxon>
        <taxon>Actinomycetes</taxon>
        <taxon>Kitasatosporales</taxon>
        <taxon>Streptomycetaceae</taxon>
        <taxon>Streptomyces</taxon>
    </lineage>
</organism>
<dbReference type="CDD" id="cd05233">
    <property type="entry name" value="SDR_c"/>
    <property type="match status" value="1"/>
</dbReference>